<feature type="compositionally biased region" description="Polar residues" evidence="1">
    <location>
        <begin position="512"/>
        <end position="523"/>
    </location>
</feature>
<dbReference type="InterPro" id="IPR015330">
    <property type="entry name" value="DNA_primase/pol_bifunc_N"/>
</dbReference>
<sequence>MPPKFSNVEIDGAPDFCAIHLAKSAANGFHVFPIPPGSKVTWWENWPSWCSTPPRSDQIARWAQAQRRYGFALACGHACIAIDIDEEDAGHAEDLHALAVTCLGDTSLVRFGRAPRRVLIYRVANAPVASRCLAPKVELIGDRRYVVAHGIHPNLGRPYVWRDGGPEAHRLADLAAPTSAALAAFAEAVAGFYGLPAPRGLTSQPADFSTLAARDPATARPVYHTSLRGRTRLGPVRSDPRWTLDGQGRVCDGREAFLTAQVWRAFARGAGDAEAIAAEAWAHFSTSADLERPRRDGSRVWRYADALAKAQALLRRDLRRPARRGGGGTLDFWTAPTLAAFTRAVDARGAAGALPPAAVAVSHAMTELARASGTCFASPATLATRLGLAERTVKQARARLVAAGLWRVANNQGGRARGADYSPDPTALITAPPVITAASPAAENGARSVHPSLPVGGDATLPEEARNGPLTSSNDPDRALGSPGSEAASLACRATDRSHAARSVAGMPRTASEASQSTDETFE</sequence>
<reference evidence="4" key="1">
    <citation type="journal article" date="2014" name="Int. J. Syst. Evol. Microbiol.">
        <title>Complete genome of a new Firmicutes species belonging to the dominant human colonic microbiota ('Ruminococcus bicirculans') reveals two chromosomes and a selective capacity to utilize plant glucans.</title>
        <authorList>
            <consortium name="NISC Comparative Sequencing Program"/>
            <person name="Wegmann U."/>
            <person name="Louis P."/>
            <person name="Goesmann A."/>
            <person name="Henrissat B."/>
            <person name="Duncan S.H."/>
            <person name="Flint H.J."/>
        </authorList>
    </citation>
    <scope>NUCLEOTIDE SEQUENCE</scope>
    <source>
        <strain evidence="4">NBRC 107715</strain>
    </source>
</reference>
<dbReference type="AlphaFoldDB" id="A0A512J899"/>
<dbReference type="Pfam" id="PF09250">
    <property type="entry name" value="Prim-Pol"/>
    <property type="match status" value="1"/>
</dbReference>
<evidence type="ECO:0000313" key="3">
    <source>
        <dbReference type="EMBL" id="GEP06153.1"/>
    </source>
</evidence>
<protein>
    <recommendedName>
        <fullName evidence="2">DNA primase/polymerase bifunctional N-terminal domain-containing protein</fullName>
    </recommendedName>
</protein>
<evidence type="ECO:0000256" key="1">
    <source>
        <dbReference type="SAM" id="MobiDB-lite"/>
    </source>
</evidence>
<feature type="domain" description="DNA primase/polymerase bifunctional N-terminal" evidence="2">
    <location>
        <begin position="21"/>
        <end position="174"/>
    </location>
</feature>
<dbReference type="Proteomes" id="UP000321960">
    <property type="component" value="Unassembled WGS sequence"/>
</dbReference>
<evidence type="ECO:0000313" key="4">
    <source>
        <dbReference type="EMBL" id="GLS65172.1"/>
    </source>
</evidence>
<evidence type="ECO:0000313" key="6">
    <source>
        <dbReference type="Proteomes" id="UP001156856"/>
    </source>
</evidence>
<dbReference type="Proteomes" id="UP001156856">
    <property type="component" value="Unassembled WGS sequence"/>
</dbReference>
<accession>A0A512J899</accession>
<evidence type="ECO:0000313" key="5">
    <source>
        <dbReference type="Proteomes" id="UP000321960"/>
    </source>
</evidence>
<proteinExistence type="predicted"/>
<evidence type="ECO:0000259" key="2">
    <source>
        <dbReference type="SMART" id="SM00943"/>
    </source>
</evidence>
<reference evidence="4" key="4">
    <citation type="submission" date="2023-01" db="EMBL/GenBank/DDBJ databases">
        <title>Draft genome sequence of Methylobacterium oxalidis strain NBRC 107715.</title>
        <authorList>
            <person name="Sun Q."/>
            <person name="Mori K."/>
        </authorList>
    </citation>
    <scope>NUCLEOTIDE SEQUENCE</scope>
    <source>
        <strain evidence="4">NBRC 107715</strain>
    </source>
</reference>
<feature type="region of interest" description="Disordered" evidence="1">
    <location>
        <begin position="440"/>
        <end position="523"/>
    </location>
</feature>
<keyword evidence="6" id="KW-1185">Reference proteome</keyword>
<reference evidence="3 5" key="3">
    <citation type="submission" date="2019-07" db="EMBL/GenBank/DDBJ databases">
        <title>Whole genome shotgun sequence of Methylobacterium oxalidis NBRC 107715.</title>
        <authorList>
            <person name="Hosoyama A."/>
            <person name="Uohara A."/>
            <person name="Ohji S."/>
            <person name="Ichikawa N."/>
        </authorList>
    </citation>
    <scope>NUCLEOTIDE SEQUENCE [LARGE SCALE GENOMIC DNA]</scope>
    <source>
        <strain evidence="3 5">NBRC 107715</strain>
    </source>
</reference>
<dbReference type="SUPFAM" id="SSF56747">
    <property type="entry name" value="Prim-pol domain"/>
    <property type="match status" value="1"/>
</dbReference>
<reference evidence="6" key="2">
    <citation type="journal article" date="2019" name="Int. J. Syst. Evol. Microbiol.">
        <title>The Global Catalogue of Microorganisms (GCM) 10K type strain sequencing project: providing services to taxonomists for standard genome sequencing and annotation.</title>
        <authorList>
            <consortium name="The Broad Institute Genomics Platform"/>
            <consortium name="The Broad Institute Genome Sequencing Center for Infectious Disease"/>
            <person name="Wu L."/>
            <person name="Ma J."/>
        </authorList>
    </citation>
    <scope>NUCLEOTIDE SEQUENCE [LARGE SCALE GENOMIC DNA]</scope>
    <source>
        <strain evidence="6">NBRC 107715</strain>
    </source>
</reference>
<dbReference type="EMBL" id="BJZU01000092">
    <property type="protein sequence ID" value="GEP06153.1"/>
    <property type="molecule type" value="Genomic_DNA"/>
</dbReference>
<name>A0A512J899_9HYPH</name>
<dbReference type="Pfam" id="PF13730">
    <property type="entry name" value="HTH_36"/>
    <property type="match status" value="1"/>
</dbReference>
<organism evidence="3 5">
    <name type="scientific">Methylobacterium oxalidis</name>
    <dbReference type="NCBI Taxonomy" id="944322"/>
    <lineage>
        <taxon>Bacteria</taxon>
        <taxon>Pseudomonadati</taxon>
        <taxon>Pseudomonadota</taxon>
        <taxon>Alphaproteobacteria</taxon>
        <taxon>Hyphomicrobiales</taxon>
        <taxon>Methylobacteriaceae</taxon>
        <taxon>Methylobacterium</taxon>
    </lineage>
</organism>
<gene>
    <name evidence="4" type="ORF">GCM10007888_35540</name>
    <name evidence="3" type="ORF">MOX02_41910</name>
</gene>
<dbReference type="SMART" id="SM00943">
    <property type="entry name" value="Prim-Pol"/>
    <property type="match status" value="1"/>
</dbReference>
<dbReference type="CDD" id="cd04859">
    <property type="entry name" value="Prim_Pol"/>
    <property type="match status" value="1"/>
</dbReference>
<dbReference type="EMBL" id="BSPK01000064">
    <property type="protein sequence ID" value="GLS65172.1"/>
    <property type="molecule type" value="Genomic_DNA"/>
</dbReference>
<comment type="caution">
    <text evidence="3">The sequence shown here is derived from an EMBL/GenBank/DDBJ whole genome shotgun (WGS) entry which is preliminary data.</text>
</comment>